<evidence type="ECO:0000256" key="2">
    <source>
        <dbReference type="ARBA" id="ARBA00004308"/>
    </source>
</evidence>
<organism evidence="6 7">
    <name type="scientific">Adineta steineri</name>
    <dbReference type="NCBI Taxonomy" id="433720"/>
    <lineage>
        <taxon>Eukaryota</taxon>
        <taxon>Metazoa</taxon>
        <taxon>Spiralia</taxon>
        <taxon>Gnathifera</taxon>
        <taxon>Rotifera</taxon>
        <taxon>Eurotatoria</taxon>
        <taxon>Bdelloidea</taxon>
        <taxon>Adinetida</taxon>
        <taxon>Adinetidae</taxon>
        <taxon>Adineta</taxon>
    </lineage>
</organism>
<dbReference type="GO" id="GO:0032933">
    <property type="term" value="P:SREBP signaling pathway"/>
    <property type="evidence" value="ECO:0007669"/>
    <property type="project" value="InterPro"/>
</dbReference>
<evidence type="ECO:0000256" key="5">
    <source>
        <dbReference type="SAM" id="Phobius"/>
    </source>
</evidence>
<protein>
    <submittedName>
        <fullName evidence="6">Uncharacterized protein</fullName>
    </submittedName>
</protein>
<keyword evidence="4 5" id="KW-0472">Membrane</keyword>
<evidence type="ECO:0000256" key="3">
    <source>
        <dbReference type="ARBA" id="ARBA00022824"/>
    </source>
</evidence>
<dbReference type="EMBL" id="CAJOAZ010021324">
    <property type="protein sequence ID" value="CAF4354837.1"/>
    <property type="molecule type" value="Genomic_DNA"/>
</dbReference>
<keyword evidence="5" id="KW-0812">Transmembrane</keyword>
<dbReference type="AlphaFoldDB" id="A0A820L7I0"/>
<feature type="transmembrane region" description="Helical" evidence="5">
    <location>
        <begin position="31"/>
        <end position="49"/>
    </location>
</feature>
<gene>
    <name evidence="6" type="ORF">OXD698_LOCUS48977</name>
</gene>
<dbReference type="GO" id="GO:0000139">
    <property type="term" value="C:Golgi membrane"/>
    <property type="evidence" value="ECO:0007669"/>
    <property type="project" value="InterPro"/>
</dbReference>
<dbReference type="GO" id="GO:0045540">
    <property type="term" value="P:regulation of cholesterol biosynthetic process"/>
    <property type="evidence" value="ECO:0007669"/>
    <property type="project" value="TreeGrafter"/>
</dbReference>
<evidence type="ECO:0000313" key="7">
    <source>
        <dbReference type="Proteomes" id="UP000663844"/>
    </source>
</evidence>
<reference evidence="6" key="1">
    <citation type="submission" date="2021-02" db="EMBL/GenBank/DDBJ databases">
        <authorList>
            <person name="Nowell W R."/>
        </authorList>
    </citation>
    <scope>NUCLEOTIDE SEQUENCE</scope>
</reference>
<comment type="caution">
    <text evidence="6">The sequence shown here is derived from an EMBL/GenBank/DDBJ whole genome shotgun (WGS) entry which is preliminary data.</text>
</comment>
<keyword evidence="3" id="KW-0256">Endoplasmic reticulum</keyword>
<accession>A0A820L7I0</accession>
<dbReference type="GO" id="GO:0032936">
    <property type="term" value="C:SREBP-SCAP complex"/>
    <property type="evidence" value="ECO:0007669"/>
    <property type="project" value="TreeGrafter"/>
</dbReference>
<sequence>TRRNSKKSLPTRMTNIIPRKSTQSQWFRYRFLQRGFMIFILIWFILIFYKSSLIVDLLHKNVQINREEIKDFIPEKMLNEHFGSESFSYQYQSNEALQEHTINNISSVNFEWPTLLSFDHWPTLFSYYNISYDNRYLTIMPSIYLPIINSDHQQLNIKINHIQIKVIIYCDILLSVQIICTKCLVPLKTIRRFYMRNSSFCGLTAY</sequence>
<evidence type="ECO:0000256" key="4">
    <source>
        <dbReference type="ARBA" id="ARBA00023136"/>
    </source>
</evidence>
<feature type="non-terminal residue" evidence="6">
    <location>
        <position position="1"/>
    </location>
</feature>
<name>A0A820L7I0_9BILA</name>
<dbReference type="Proteomes" id="UP000663844">
    <property type="component" value="Unassembled WGS sequence"/>
</dbReference>
<dbReference type="PANTHER" id="PTHR46378">
    <property type="entry name" value="STEROL REGULATORY ELEMENT-BINDING PROTEIN CLEAVAGE-ACTIVATING PROTEIN"/>
    <property type="match status" value="1"/>
</dbReference>
<dbReference type="InterPro" id="IPR030225">
    <property type="entry name" value="SCAP"/>
</dbReference>
<dbReference type="PANTHER" id="PTHR46378:SF1">
    <property type="entry name" value="STEROL REGULATORY ELEMENT-BINDING PROTEIN CLEAVAGE-ACTIVATING PROTEIN"/>
    <property type="match status" value="1"/>
</dbReference>
<dbReference type="GO" id="GO:0032934">
    <property type="term" value="F:sterol binding"/>
    <property type="evidence" value="ECO:0007669"/>
    <property type="project" value="InterPro"/>
</dbReference>
<dbReference type="GO" id="GO:0005789">
    <property type="term" value="C:endoplasmic reticulum membrane"/>
    <property type="evidence" value="ECO:0007669"/>
    <property type="project" value="InterPro"/>
</dbReference>
<proteinExistence type="predicted"/>
<evidence type="ECO:0000313" key="6">
    <source>
        <dbReference type="EMBL" id="CAF4354837.1"/>
    </source>
</evidence>
<evidence type="ECO:0000256" key="1">
    <source>
        <dbReference type="ARBA" id="ARBA00004240"/>
    </source>
</evidence>
<keyword evidence="5" id="KW-1133">Transmembrane helix</keyword>
<comment type="subcellular location">
    <subcellularLocation>
        <location evidence="2">Endomembrane system</location>
    </subcellularLocation>
    <subcellularLocation>
        <location evidence="1">Endoplasmic reticulum</location>
    </subcellularLocation>
</comment>